<evidence type="ECO:0000256" key="1">
    <source>
        <dbReference type="SAM" id="MobiDB-lite"/>
    </source>
</evidence>
<reference evidence="2" key="1">
    <citation type="submission" date="2023-03" db="EMBL/GenBank/DDBJ databases">
        <title>Massive genome expansion in bonnet fungi (Mycena s.s.) driven by repeated elements and novel gene families across ecological guilds.</title>
        <authorList>
            <consortium name="Lawrence Berkeley National Laboratory"/>
            <person name="Harder C.B."/>
            <person name="Miyauchi S."/>
            <person name="Viragh M."/>
            <person name="Kuo A."/>
            <person name="Thoen E."/>
            <person name="Andreopoulos B."/>
            <person name="Lu D."/>
            <person name="Skrede I."/>
            <person name="Drula E."/>
            <person name="Henrissat B."/>
            <person name="Morin E."/>
            <person name="Kohler A."/>
            <person name="Barry K."/>
            <person name="LaButti K."/>
            <person name="Morin E."/>
            <person name="Salamov A."/>
            <person name="Lipzen A."/>
            <person name="Mereny Z."/>
            <person name="Hegedus B."/>
            <person name="Baldrian P."/>
            <person name="Stursova M."/>
            <person name="Weitz H."/>
            <person name="Taylor A."/>
            <person name="Grigoriev I.V."/>
            <person name="Nagy L.G."/>
            <person name="Martin F."/>
            <person name="Kauserud H."/>
        </authorList>
    </citation>
    <scope>NUCLEOTIDE SEQUENCE</scope>
    <source>
        <strain evidence="2">CBHHK002</strain>
    </source>
</reference>
<proteinExistence type="predicted"/>
<feature type="region of interest" description="Disordered" evidence="1">
    <location>
        <begin position="38"/>
        <end position="65"/>
    </location>
</feature>
<keyword evidence="3" id="KW-1185">Reference proteome</keyword>
<sequence>MLCRALRAGLAGARLSTAIYMRVGLPRERPDGHYARARADGAADAAAAPTAGERRAPAARHPLLNSRTSRSWRQCQCGPLSARRRGMRVHSHSQTRRLVGGSCWGVAAPSRKFLQSGAEELLAILGRWHTRISATRHSTASADRMYFITCVIPLSHSSAPLHLMLSHPRPPTDLLPIDRRTRLLLRARRSRGDRPRGCVECDVEGGEATIAASVLATSNVHGGANDPLKVNSELGSTSRRSTKNGVVEGGVALQRR</sequence>
<accession>A0AAD6YZC8</accession>
<feature type="compositionally biased region" description="Low complexity" evidence="1">
    <location>
        <begin position="42"/>
        <end position="51"/>
    </location>
</feature>
<name>A0AAD6YZC8_9AGAR</name>
<comment type="caution">
    <text evidence="2">The sequence shown here is derived from an EMBL/GenBank/DDBJ whole genome shotgun (WGS) entry which is preliminary data.</text>
</comment>
<feature type="region of interest" description="Disordered" evidence="1">
    <location>
        <begin position="221"/>
        <end position="256"/>
    </location>
</feature>
<dbReference type="EMBL" id="JARIHO010000125">
    <property type="protein sequence ID" value="KAJ7301837.1"/>
    <property type="molecule type" value="Genomic_DNA"/>
</dbReference>
<evidence type="ECO:0000313" key="3">
    <source>
        <dbReference type="Proteomes" id="UP001218218"/>
    </source>
</evidence>
<organism evidence="2 3">
    <name type="scientific">Mycena albidolilacea</name>
    <dbReference type="NCBI Taxonomy" id="1033008"/>
    <lineage>
        <taxon>Eukaryota</taxon>
        <taxon>Fungi</taxon>
        <taxon>Dikarya</taxon>
        <taxon>Basidiomycota</taxon>
        <taxon>Agaricomycotina</taxon>
        <taxon>Agaricomycetes</taxon>
        <taxon>Agaricomycetidae</taxon>
        <taxon>Agaricales</taxon>
        <taxon>Marasmiineae</taxon>
        <taxon>Mycenaceae</taxon>
        <taxon>Mycena</taxon>
    </lineage>
</organism>
<gene>
    <name evidence="2" type="ORF">DFH08DRAFT_95374</name>
</gene>
<protein>
    <submittedName>
        <fullName evidence="2">Uncharacterized protein</fullName>
    </submittedName>
</protein>
<evidence type="ECO:0000313" key="2">
    <source>
        <dbReference type="EMBL" id="KAJ7301837.1"/>
    </source>
</evidence>
<dbReference type="Proteomes" id="UP001218218">
    <property type="component" value="Unassembled WGS sequence"/>
</dbReference>
<dbReference type="AlphaFoldDB" id="A0AAD6YZC8"/>